<feature type="transmembrane region" description="Helical" evidence="2">
    <location>
        <begin position="127"/>
        <end position="146"/>
    </location>
</feature>
<dbReference type="Proteomes" id="UP001201163">
    <property type="component" value="Unassembled WGS sequence"/>
</dbReference>
<feature type="compositionally biased region" description="Basic and acidic residues" evidence="1">
    <location>
        <begin position="1"/>
        <end position="20"/>
    </location>
</feature>
<organism evidence="4 5">
    <name type="scientific">Lactarius akahatsu</name>
    <dbReference type="NCBI Taxonomy" id="416441"/>
    <lineage>
        <taxon>Eukaryota</taxon>
        <taxon>Fungi</taxon>
        <taxon>Dikarya</taxon>
        <taxon>Basidiomycota</taxon>
        <taxon>Agaricomycotina</taxon>
        <taxon>Agaricomycetes</taxon>
        <taxon>Russulales</taxon>
        <taxon>Russulaceae</taxon>
        <taxon>Lactarius</taxon>
    </lineage>
</organism>
<reference evidence="4" key="1">
    <citation type="submission" date="2022-01" db="EMBL/GenBank/DDBJ databases">
        <title>Comparative genomics reveals a dynamic genome evolution in the ectomycorrhizal milk-cap (Lactarius) mushrooms.</title>
        <authorList>
            <consortium name="DOE Joint Genome Institute"/>
            <person name="Lebreton A."/>
            <person name="Tang N."/>
            <person name="Kuo A."/>
            <person name="LaButti K."/>
            <person name="Drula E."/>
            <person name="Barry K."/>
            <person name="Clum A."/>
            <person name="Lipzen A."/>
            <person name="Mousain D."/>
            <person name="Ng V."/>
            <person name="Wang R."/>
            <person name="Wang X."/>
            <person name="Dai Y."/>
            <person name="Henrissat B."/>
            <person name="Grigoriev I.V."/>
            <person name="Guerin-Laguette A."/>
            <person name="Yu F."/>
            <person name="Martin F.M."/>
        </authorList>
    </citation>
    <scope>NUCLEOTIDE SEQUENCE</scope>
    <source>
        <strain evidence="4">QP</strain>
    </source>
</reference>
<evidence type="ECO:0000259" key="3">
    <source>
        <dbReference type="Pfam" id="PF20153"/>
    </source>
</evidence>
<evidence type="ECO:0000256" key="2">
    <source>
        <dbReference type="SAM" id="Phobius"/>
    </source>
</evidence>
<gene>
    <name evidence="4" type="ORF">EDB92DRAFT_1831391</name>
</gene>
<sequence length="247" mass="27056">MNEIKKRESVSTKASNDGDIRSGASSQGAERNNEALMPVIIRSLKQEEKDINAVIMAASVICASLICCSGQDDLRAPRAKYLLDLLFSRVPQTNSPRVAVPIPHVPDPALAPSWSFGPSFGLLWANAYWITGLGFGLAAVFMAVLIKQAIRNYRVVIQRRGQSPKEKIRTQESLDGDAEAWYRSAPTDAVYRLFRVFLVLSLLAHVDCFVCPIGATTFIPTVICGLLYVFGDTRPTARTSISSPQDP</sequence>
<evidence type="ECO:0000256" key="1">
    <source>
        <dbReference type="SAM" id="MobiDB-lite"/>
    </source>
</evidence>
<keyword evidence="2" id="KW-1133">Transmembrane helix</keyword>
<dbReference type="Pfam" id="PF20153">
    <property type="entry name" value="DUF6535"/>
    <property type="match status" value="1"/>
</dbReference>
<proteinExistence type="predicted"/>
<keyword evidence="5" id="KW-1185">Reference proteome</keyword>
<evidence type="ECO:0000313" key="4">
    <source>
        <dbReference type="EMBL" id="KAH9000451.1"/>
    </source>
</evidence>
<keyword evidence="2" id="KW-0472">Membrane</keyword>
<dbReference type="EMBL" id="JAKELL010000002">
    <property type="protein sequence ID" value="KAH9000451.1"/>
    <property type="molecule type" value="Genomic_DNA"/>
</dbReference>
<protein>
    <recommendedName>
        <fullName evidence="3">DUF6535 domain-containing protein</fullName>
    </recommendedName>
</protein>
<keyword evidence="2" id="KW-0812">Transmembrane</keyword>
<dbReference type="InterPro" id="IPR045338">
    <property type="entry name" value="DUF6535"/>
</dbReference>
<dbReference type="AlphaFoldDB" id="A0AAD4QCQ2"/>
<accession>A0AAD4QCQ2</accession>
<comment type="caution">
    <text evidence="4">The sequence shown here is derived from an EMBL/GenBank/DDBJ whole genome shotgun (WGS) entry which is preliminary data.</text>
</comment>
<feature type="region of interest" description="Disordered" evidence="1">
    <location>
        <begin position="1"/>
        <end position="29"/>
    </location>
</feature>
<evidence type="ECO:0000313" key="5">
    <source>
        <dbReference type="Proteomes" id="UP001201163"/>
    </source>
</evidence>
<name>A0AAD4QCQ2_9AGAM</name>
<feature type="domain" description="DUF6535" evidence="3">
    <location>
        <begin position="74"/>
        <end position="200"/>
    </location>
</feature>